<comment type="subcellular location">
    <subcellularLocation>
        <location evidence="1">Endomembrane system</location>
        <topology evidence="1">Peripheral membrane protein</topology>
    </subcellularLocation>
</comment>
<organism evidence="4 5">
    <name type="scientific">Mucuna pruriens</name>
    <name type="common">Velvet bean</name>
    <name type="synonym">Dolichos pruriens</name>
    <dbReference type="NCBI Taxonomy" id="157652"/>
    <lineage>
        <taxon>Eukaryota</taxon>
        <taxon>Viridiplantae</taxon>
        <taxon>Streptophyta</taxon>
        <taxon>Embryophyta</taxon>
        <taxon>Tracheophyta</taxon>
        <taxon>Spermatophyta</taxon>
        <taxon>Magnoliopsida</taxon>
        <taxon>eudicotyledons</taxon>
        <taxon>Gunneridae</taxon>
        <taxon>Pentapetalae</taxon>
        <taxon>rosids</taxon>
        <taxon>fabids</taxon>
        <taxon>Fabales</taxon>
        <taxon>Fabaceae</taxon>
        <taxon>Papilionoideae</taxon>
        <taxon>50 kb inversion clade</taxon>
        <taxon>NPAAA clade</taxon>
        <taxon>indigoferoid/millettioid clade</taxon>
        <taxon>Phaseoleae</taxon>
        <taxon>Mucuna</taxon>
    </lineage>
</organism>
<dbReference type="EMBL" id="QJKJ01008666">
    <property type="protein sequence ID" value="RDX79005.1"/>
    <property type="molecule type" value="Genomic_DNA"/>
</dbReference>
<reference evidence="4" key="1">
    <citation type="submission" date="2018-05" db="EMBL/GenBank/DDBJ databases">
        <title>Draft genome of Mucuna pruriens seed.</title>
        <authorList>
            <person name="Nnadi N.E."/>
            <person name="Vos R."/>
            <person name="Hasami M.H."/>
            <person name="Devisetty U.K."/>
            <person name="Aguiy J.C."/>
        </authorList>
    </citation>
    <scope>NUCLEOTIDE SEQUENCE [LARGE SCALE GENOMIC DNA]</scope>
    <source>
        <strain evidence="4">JCA_2017</strain>
    </source>
</reference>
<evidence type="ECO:0000313" key="5">
    <source>
        <dbReference type="Proteomes" id="UP000257109"/>
    </source>
</evidence>
<dbReference type="SUPFAM" id="SSF54695">
    <property type="entry name" value="POZ domain"/>
    <property type="match status" value="1"/>
</dbReference>
<dbReference type="OrthoDB" id="2414723at2759"/>
<dbReference type="GO" id="GO:0012505">
    <property type="term" value="C:endomembrane system"/>
    <property type="evidence" value="ECO:0007669"/>
    <property type="project" value="UniProtKB-SubCell"/>
</dbReference>
<dbReference type="InterPro" id="IPR011333">
    <property type="entry name" value="SKP1/BTB/POZ_sf"/>
</dbReference>
<dbReference type="PANTHER" id="PTHR11145:SF8">
    <property type="entry name" value="RE57120P"/>
    <property type="match status" value="1"/>
</dbReference>
<evidence type="ECO:0000256" key="2">
    <source>
        <dbReference type="ARBA" id="ARBA00004906"/>
    </source>
</evidence>
<dbReference type="InterPro" id="IPR045068">
    <property type="entry name" value="BACURD1-3"/>
</dbReference>
<dbReference type="SMART" id="SM00225">
    <property type="entry name" value="BTB"/>
    <property type="match status" value="1"/>
</dbReference>
<comment type="pathway">
    <text evidence="2">Protein modification; protein ubiquitination.</text>
</comment>
<proteinExistence type="predicted"/>
<feature type="domain" description="BTB" evidence="3">
    <location>
        <begin position="16"/>
        <end position="114"/>
    </location>
</feature>
<name>A0A371FKY8_MUCPR</name>
<dbReference type="Gene3D" id="3.30.710.10">
    <property type="entry name" value="Potassium Channel Kv1.1, Chain A"/>
    <property type="match status" value="1"/>
</dbReference>
<dbReference type="InterPro" id="IPR003131">
    <property type="entry name" value="T1-type_BTB"/>
</dbReference>
<accession>A0A371FKY8</accession>
<evidence type="ECO:0000313" key="4">
    <source>
        <dbReference type="EMBL" id="RDX79005.1"/>
    </source>
</evidence>
<evidence type="ECO:0000256" key="1">
    <source>
        <dbReference type="ARBA" id="ARBA00004184"/>
    </source>
</evidence>
<dbReference type="Proteomes" id="UP000257109">
    <property type="component" value="Unassembled WGS sequence"/>
</dbReference>
<dbReference type="InterPro" id="IPR000210">
    <property type="entry name" value="BTB/POZ_dom"/>
</dbReference>
<dbReference type="InterPro" id="IPR057441">
    <property type="entry name" value="Beta_prop_At2g24240"/>
</dbReference>
<comment type="caution">
    <text evidence="4">The sequence shown here is derived from an EMBL/GenBank/DDBJ whole genome shotgun (WGS) entry which is preliminary data.</text>
</comment>
<dbReference type="SUPFAM" id="SSF50969">
    <property type="entry name" value="YVTN repeat-like/Quinoprotein amine dehydrogenase"/>
    <property type="match status" value="1"/>
</dbReference>
<evidence type="ECO:0000259" key="3">
    <source>
        <dbReference type="SMART" id="SM00225"/>
    </source>
</evidence>
<feature type="non-terminal residue" evidence="4">
    <location>
        <position position="1"/>
    </location>
</feature>
<sequence>MEEESSSAESNNMPSERIKLNVGGKLFETTLSTLRSGGPDSLLSALSNRRSDDPNPVFIDRDPEIFSILLSLLRTSHLPSTARRFSKQELADEALFYGIDAHLRAATAPPPFSGIDAALATSIRPASEGLPSSFAAADTGAVWIAHGGQISGYDSNLTHAATVRTHLDHIDSICRVWPEIAAVGSKSDAGLHFYNFSGSRHVGSINWSDPSDPRIFKARVNAITASENSVFASFDCPHRENCILEVDKAKLQIVTQLGRQSGNQAKNMVPGKLTWIPATGVLVGSAVSGGAFGYSGYVRLWDLRSGEVVWETNEPGGSGRSSRFGDSFAAVEADVEGLLLFKLCSMSGDLAMADMRFLKDDPWIYLKEKNASLVSCGEVRNSVVHCYRGQVFVARDGGLEVWSRVEERESGGSESEAEGFYRRNFVDKREDSERGVIKKIEGGGDRLFVSREDVEGIEVWESSHSAGAISFNSSRKCSSSCVYALRRILPSTLLLELSNT</sequence>
<gene>
    <name evidence="4" type="ORF">CR513_40608</name>
</gene>
<dbReference type="CDD" id="cd18316">
    <property type="entry name" value="BTB_POZ_KCTD-like"/>
    <property type="match status" value="1"/>
</dbReference>
<dbReference type="Pfam" id="PF02214">
    <property type="entry name" value="BTB_2"/>
    <property type="match status" value="1"/>
</dbReference>
<dbReference type="AlphaFoldDB" id="A0A371FKY8"/>
<dbReference type="PANTHER" id="PTHR11145">
    <property type="entry name" value="BTB/POZ DOMAIN-CONTAINING ADAPTER FOR CUL3-MEDIATED RHOA DEGRADATION PROTEIN FAMILY MEMBER"/>
    <property type="match status" value="1"/>
</dbReference>
<dbReference type="InterPro" id="IPR011044">
    <property type="entry name" value="Quino_amine_DH_bsu"/>
</dbReference>
<dbReference type="Pfam" id="PF25279">
    <property type="entry name" value="Beta_prop_At2g24240"/>
    <property type="match status" value="1"/>
</dbReference>
<protein>
    <submittedName>
        <fullName evidence="4">BTB/POZ domain-containing protein</fullName>
    </submittedName>
</protein>
<keyword evidence="5" id="KW-1185">Reference proteome</keyword>
<dbReference type="GO" id="GO:0051260">
    <property type="term" value="P:protein homooligomerization"/>
    <property type="evidence" value="ECO:0007669"/>
    <property type="project" value="InterPro"/>
</dbReference>